<gene>
    <name evidence="1" type="ORF">NTEN_LOCUS7947</name>
</gene>
<dbReference type="AlphaFoldDB" id="A0A6H5GGY7"/>
<evidence type="ECO:0000313" key="2">
    <source>
        <dbReference type="Proteomes" id="UP000479000"/>
    </source>
</evidence>
<name>A0A6H5GGY7_9HEMI</name>
<keyword evidence="2" id="KW-1185">Reference proteome</keyword>
<sequence length="162" mass="18230">MTSANSQDMCQPRLSKRVGSAYQWLNTVTVIRQDTRPLCRIVSSEQGHRTHECLLLSTVLTQTVFIMVQFTFAQPAPSDPAATDPLKLTLAKKYSSACELFLDLSQFSCQPQAFLPFERLQCSSLKFDNTFYRAIGSTLRQMATLTILTKIRTIGLSEKLKT</sequence>
<accession>A0A6H5GGY7</accession>
<proteinExistence type="predicted"/>
<dbReference type="EMBL" id="CADCXU010011953">
    <property type="protein sequence ID" value="CAB0002160.1"/>
    <property type="molecule type" value="Genomic_DNA"/>
</dbReference>
<protein>
    <submittedName>
        <fullName evidence="1">Uncharacterized protein</fullName>
    </submittedName>
</protein>
<dbReference type="Proteomes" id="UP000479000">
    <property type="component" value="Unassembled WGS sequence"/>
</dbReference>
<reference evidence="1 2" key="1">
    <citation type="submission" date="2020-02" db="EMBL/GenBank/DDBJ databases">
        <authorList>
            <person name="Ferguson B K."/>
        </authorList>
    </citation>
    <scope>NUCLEOTIDE SEQUENCE [LARGE SCALE GENOMIC DNA]</scope>
</reference>
<evidence type="ECO:0000313" key="1">
    <source>
        <dbReference type="EMBL" id="CAB0002160.1"/>
    </source>
</evidence>
<organism evidence="1 2">
    <name type="scientific">Nesidiocoris tenuis</name>
    <dbReference type="NCBI Taxonomy" id="355587"/>
    <lineage>
        <taxon>Eukaryota</taxon>
        <taxon>Metazoa</taxon>
        <taxon>Ecdysozoa</taxon>
        <taxon>Arthropoda</taxon>
        <taxon>Hexapoda</taxon>
        <taxon>Insecta</taxon>
        <taxon>Pterygota</taxon>
        <taxon>Neoptera</taxon>
        <taxon>Paraneoptera</taxon>
        <taxon>Hemiptera</taxon>
        <taxon>Heteroptera</taxon>
        <taxon>Panheteroptera</taxon>
        <taxon>Cimicomorpha</taxon>
        <taxon>Miridae</taxon>
        <taxon>Dicyphina</taxon>
        <taxon>Nesidiocoris</taxon>
    </lineage>
</organism>